<name>A0A382RRK3_9ZZZZ</name>
<dbReference type="AlphaFoldDB" id="A0A382RRK3"/>
<gene>
    <name evidence="1" type="ORF">METZ01_LOCUS353140</name>
</gene>
<evidence type="ECO:0000313" key="1">
    <source>
        <dbReference type="EMBL" id="SVD00286.1"/>
    </source>
</evidence>
<protein>
    <submittedName>
        <fullName evidence="1">Uncharacterized protein</fullName>
    </submittedName>
</protein>
<accession>A0A382RRK3</accession>
<proteinExistence type="predicted"/>
<reference evidence="1" key="1">
    <citation type="submission" date="2018-05" db="EMBL/GenBank/DDBJ databases">
        <authorList>
            <person name="Lanie J.A."/>
            <person name="Ng W.-L."/>
            <person name="Kazmierczak K.M."/>
            <person name="Andrzejewski T.M."/>
            <person name="Davidsen T.M."/>
            <person name="Wayne K.J."/>
            <person name="Tettelin H."/>
            <person name="Glass J.I."/>
            <person name="Rusch D."/>
            <person name="Podicherti R."/>
            <person name="Tsui H.-C.T."/>
            <person name="Winkler M.E."/>
        </authorList>
    </citation>
    <scope>NUCLEOTIDE SEQUENCE</scope>
</reference>
<sequence>MRPDSKGPQKWFIGVVCNLALRISQFLNTRRQVIPIFGVQHIPQAL</sequence>
<organism evidence="1">
    <name type="scientific">marine metagenome</name>
    <dbReference type="NCBI Taxonomy" id="408172"/>
    <lineage>
        <taxon>unclassified sequences</taxon>
        <taxon>metagenomes</taxon>
        <taxon>ecological metagenomes</taxon>
    </lineage>
</organism>
<dbReference type="EMBL" id="UINC01123663">
    <property type="protein sequence ID" value="SVD00286.1"/>
    <property type="molecule type" value="Genomic_DNA"/>
</dbReference>
<feature type="non-terminal residue" evidence="1">
    <location>
        <position position="46"/>
    </location>
</feature>